<keyword evidence="2" id="KW-1185">Reference proteome</keyword>
<reference evidence="1 2" key="1">
    <citation type="submission" date="2018-06" db="EMBL/GenBank/DDBJ databases">
        <title>Streptacidiphilus pinicola sp. nov., isolated from pine grove soil.</title>
        <authorList>
            <person name="Roh S.G."/>
            <person name="Park S."/>
            <person name="Kim M.-K."/>
            <person name="Yun B.-R."/>
            <person name="Park J."/>
            <person name="Kim M.J."/>
            <person name="Kim Y.S."/>
            <person name="Kim S.B."/>
        </authorList>
    </citation>
    <scope>NUCLEOTIDE SEQUENCE [LARGE SCALE GENOMIC DNA]</scope>
    <source>
        <strain evidence="1 2">MMS16-CNU450</strain>
    </source>
</reference>
<name>A0A2X0ILK0_9ACTN</name>
<accession>A0A2X0ILK0</accession>
<protein>
    <submittedName>
        <fullName evidence="1">DUF2332 domain-containing protein</fullName>
    </submittedName>
</protein>
<dbReference type="OrthoDB" id="8899077at2"/>
<evidence type="ECO:0000313" key="2">
    <source>
        <dbReference type="Proteomes" id="UP000248889"/>
    </source>
</evidence>
<proteinExistence type="predicted"/>
<sequence>MFGGMESKITDAHRALVRRAFAEPGEFATSPLYQALSRTVAADDALLELAAAGRPGQYPTFLFFGAVQQVLLTGAGDDPLAAYYPSLLPDGVAARPAEEAGPALVAFCARHADALRAVIGSRLVQTNQVQRSLGLRFALAAIADEIGDRPVHLIEVGASAGLNLRFDRYGYRLGGRRFGEPDSPVQLVAELHGDGELPDLDALPALASVRGVDLNPVDVLDPDDRQWLRALVWPEHHDQRILLTAALDLVAGDPPPIVRGDAIDVLPGLAAGLPDGEPRVVFHSATRMHVPAERRAAFDGAIASLGETGPLWWLSVEDVPDPDPRTDRSRGGAGLQLRGPDGEARVLAVVEGHLRWVETLPGV</sequence>
<organism evidence="1 2">
    <name type="scientific">Streptacidiphilus pinicola</name>
    <dbReference type="NCBI Taxonomy" id="2219663"/>
    <lineage>
        <taxon>Bacteria</taxon>
        <taxon>Bacillati</taxon>
        <taxon>Actinomycetota</taxon>
        <taxon>Actinomycetes</taxon>
        <taxon>Kitasatosporales</taxon>
        <taxon>Streptomycetaceae</taxon>
        <taxon>Streptacidiphilus</taxon>
    </lineage>
</organism>
<dbReference type="InterPro" id="IPR011200">
    <property type="entry name" value="UCP012608"/>
</dbReference>
<dbReference type="AlphaFoldDB" id="A0A2X0ILK0"/>
<dbReference type="Pfam" id="PF10094">
    <property type="entry name" value="DUF2332"/>
    <property type="match status" value="1"/>
</dbReference>
<dbReference type="Proteomes" id="UP000248889">
    <property type="component" value="Unassembled WGS sequence"/>
</dbReference>
<dbReference type="EMBL" id="QKYN01000035">
    <property type="protein sequence ID" value="RAG85992.1"/>
    <property type="molecule type" value="Genomic_DNA"/>
</dbReference>
<evidence type="ECO:0000313" key="1">
    <source>
        <dbReference type="EMBL" id="RAG85992.1"/>
    </source>
</evidence>
<comment type="caution">
    <text evidence="1">The sequence shown here is derived from an EMBL/GenBank/DDBJ whole genome shotgun (WGS) entry which is preliminary data.</text>
</comment>
<gene>
    <name evidence="1" type="ORF">DN069_08795</name>
</gene>